<accession>A0A1G9B5V1</accession>
<dbReference type="Proteomes" id="UP000198694">
    <property type="component" value="Unassembled WGS sequence"/>
</dbReference>
<keyword evidence="2" id="KW-1185">Reference proteome</keyword>
<proteinExistence type="predicted"/>
<dbReference type="RefSeq" id="WP_093215399.1">
    <property type="nucleotide sequence ID" value="NZ_FNFL01000005.1"/>
</dbReference>
<evidence type="ECO:0000313" key="2">
    <source>
        <dbReference type="Proteomes" id="UP000198694"/>
    </source>
</evidence>
<name>A0A1G9B5V1_9BACI</name>
<protein>
    <submittedName>
        <fullName evidence="1">Uncharacterized protein</fullName>
    </submittedName>
</protein>
<organism evidence="1 2">
    <name type="scientific">Sediminibacillus albus</name>
    <dbReference type="NCBI Taxonomy" id="407036"/>
    <lineage>
        <taxon>Bacteria</taxon>
        <taxon>Bacillati</taxon>
        <taxon>Bacillota</taxon>
        <taxon>Bacilli</taxon>
        <taxon>Bacillales</taxon>
        <taxon>Bacillaceae</taxon>
        <taxon>Sediminibacillus</taxon>
    </lineage>
</organism>
<dbReference type="EMBL" id="FNFL01000005">
    <property type="protein sequence ID" value="SDK34255.1"/>
    <property type="molecule type" value="Genomic_DNA"/>
</dbReference>
<sequence length="93" mass="10146">MVGYLSIFHGEKTTVAEHLASVPGLEETQMLMEQEAGGTLAVYVYDTTKTAVWQAVLELECSGLIAGYGFGDTKSEAWENGHAYLTKRMKADV</sequence>
<dbReference type="AlphaFoldDB" id="A0A1G9B5V1"/>
<evidence type="ECO:0000313" key="1">
    <source>
        <dbReference type="EMBL" id="SDK34255.1"/>
    </source>
</evidence>
<gene>
    <name evidence="1" type="ORF">SAMN05216243_2799</name>
</gene>
<reference evidence="1 2" key="1">
    <citation type="submission" date="2016-10" db="EMBL/GenBank/DDBJ databases">
        <authorList>
            <person name="de Groot N.N."/>
        </authorList>
    </citation>
    <scope>NUCLEOTIDE SEQUENCE [LARGE SCALE GENOMIC DNA]</scope>
    <source>
        <strain evidence="1 2">CGMCC 1.6502</strain>
    </source>
</reference>